<keyword evidence="2" id="KW-0378">Hydrolase</keyword>
<organism evidence="2 3">
    <name type="scientific">Rhizobium sullae</name>
    <name type="common">Rhizobium hedysari</name>
    <dbReference type="NCBI Taxonomy" id="50338"/>
    <lineage>
        <taxon>Bacteria</taxon>
        <taxon>Pseudomonadati</taxon>
        <taxon>Pseudomonadota</taxon>
        <taxon>Alphaproteobacteria</taxon>
        <taxon>Hyphomicrobiales</taxon>
        <taxon>Rhizobiaceae</taxon>
        <taxon>Rhizobium/Agrobacterium group</taxon>
        <taxon>Rhizobium</taxon>
    </lineage>
</organism>
<protein>
    <submittedName>
        <fullName evidence="2">Alpha/beta hydrolase</fullName>
    </submittedName>
</protein>
<dbReference type="InterPro" id="IPR029058">
    <property type="entry name" value="AB_hydrolase_fold"/>
</dbReference>
<proteinExistence type="predicted"/>
<dbReference type="STRING" id="1041146.GCA_000427985_05035"/>
<dbReference type="PANTHER" id="PTHR43798:SF33">
    <property type="entry name" value="HYDROLASE, PUTATIVE (AFU_ORTHOLOGUE AFUA_2G14860)-RELATED"/>
    <property type="match status" value="1"/>
</dbReference>
<dbReference type="Gene3D" id="3.40.50.1820">
    <property type="entry name" value="alpha/beta hydrolase"/>
    <property type="match status" value="1"/>
</dbReference>
<dbReference type="SUPFAM" id="SSF53474">
    <property type="entry name" value="alpha/beta-Hydrolases"/>
    <property type="match status" value="1"/>
</dbReference>
<evidence type="ECO:0000313" key="2">
    <source>
        <dbReference type="EMBL" id="PKA45323.1"/>
    </source>
</evidence>
<sequence length="259" mass="27664">MAFIDSGGPGPVLLLLHGYSDSSRSFSLLEPWLSAYRLVVPDLPGHGASAVGSGLAVSDFADDVAALVGALGIDRCIVVGHSMGAMIGMTLTDLLPEMVGALVMISGTLRPTFPKDDLVTEGILSLSDPINPADPFFDLWHAGPYPIDRTFLDPVSREAAAIPSSIWKGILGEFSRLDMTRTASRISVPVLCIAGSEDMLFDAGHRLALASALPDAKSVLMDGFGHNPHWEDPEQVALHVERFLQGVLVAEKREHLTEK</sequence>
<reference evidence="2 3" key="1">
    <citation type="submission" date="2017-11" db="EMBL/GenBank/DDBJ databases">
        <authorList>
            <person name="Han C.G."/>
        </authorList>
    </citation>
    <scope>NUCLEOTIDE SEQUENCE [LARGE SCALE GENOMIC DNA]</scope>
    <source>
        <strain evidence="2 3">HCNT1</strain>
    </source>
</reference>
<comment type="caution">
    <text evidence="2">The sequence shown here is derived from an EMBL/GenBank/DDBJ whole genome shotgun (WGS) entry which is preliminary data.</text>
</comment>
<dbReference type="InterPro" id="IPR000073">
    <property type="entry name" value="AB_hydrolase_1"/>
</dbReference>
<dbReference type="Pfam" id="PF00561">
    <property type="entry name" value="Abhydrolase_1"/>
    <property type="match status" value="1"/>
</dbReference>
<reference evidence="2 3" key="2">
    <citation type="submission" date="2017-12" db="EMBL/GenBank/DDBJ databases">
        <title>Genome sequence of Rhizobium sullae HCNT1 isolated from Sulla coronaria nodules and featuring peculiar denitrification phenotypes.</title>
        <authorList>
            <person name="De Diego-Diaz B."/>
            <person name="Treu L."/>
            <person name="Campanaro S."/>
            <person name="Da Silva Duarte V."/>
            <person name="Basaglia M."/>
            <person name="Favaro L."/>
            <person name="Casella S."/>
            <person name="Squartini A."/>
        </authorList>
    </citation>
    <scope>NUCLEOTIDE SEQUENCE [LARGE SCALE GENOMIC DNA]</scope>
    <source>
        <strain evidence="2 3">HCNT1</strain>
    </source>
</reference>
<dbReference type="EMBL" id="PIQN01000003">
    <property type="protein sequence ID" value="PKA45323.1"/>
    <property type="molecule type" value="Genomic_DNA"/>
</dbReference>
<accession>A0A2N0DGW3</accession>
<dbReference type="Proteomes" id="UP000232164">
    <property type="component" value="Unassembled WGS sequence"/>
</dbReference>
<gene>
    <name evidence="2" type="ORF">CWR43_04360</name>
</gene>
<dbReference type="PRINTS" id="PR00111">
    <property type="entry name" value="ABHYDROLASE"/>
</dbReference>
<name>A0A2N0DGW3_RHISU</name>
<feature type="domain" description="AB hydrolase-1" evidence="1">
    <location>
        <begin position="11"/>
        <end position="233"/>
    </location>
</feature>
<evidence type="ECO:0000259" key="1">
    <source>
        <dbReference type="Pfam" id="PF00561"/>
    </source>
</evidence>
<dbReference type="AlphaFoldDB" id="A0A2N0DGW3"/>
<evidence type="ECO:0000313" key="3">
    <source>
        <dbReference type="Proteomes" id="UP000232164"/>
    </source>
</evidence>
<dbReference type="GO" id="GO:0016020">
    <property type="term" value="C:membrane"/>
    <property type="evidence" value="ECO:0007669"/>
    <property type="project" value="TreeGrafter"/>
</dbReference>
<dbReference type="InterPro" id="IPR050266">
    <property type="entry name" value="AB_hydrolase_sf"/>
</dbReference>
<dbReference type="GO" id="GO:0016787">
    <property type="term" value="F:hydrolase activity"/>
    <property type="evidence" value="ECO:0007669"/>
    <property type="project" value="UniProtKB-KW"/>
</dbReference>
<dbReference type="PANTHER" id="PTHR43798">
    <property type="entry name" value="MONOACYLGLYCEROL LIPASE"/>
    <property type="match status" value="1"/>
</dbReference>